<sequence length="76" mass="9172">MQHVREGFAEYDAGRIDAFELDDLVHQYKRATIELWKFCVVSGSQLDLVARTLEHWRVDKEEPDWWDRGAPRRRDR</sequence>
<evidence type="ECO:0000313" key="1">
    <source>
        <dbReference type="EMBL" id="MBJ7597416.1"/>
    </source>
</evidence>
<evidence type="ECO:0000313" key="2">
    <source>
        <dbReference type="Proteomes" id="UP000612893"/>
    </source>
</evidence>
<accession>A0A934JX39</accession>
<keyword evidence="2" id="KW-1185">Reference proteome</keyword>
<reference evidence="1" key="1">
    <citation type="submission" date="2020-10" db="EMBL/GenBank/DDBJ databases">
        <title>Ca. Dormibacterota MAGs.</title>
        <authorList>
            <person name="Montgomery K."/>
        </authorList>
    </citation>
    <scope>NUCLEOTIDE SEQUENCE [LARGE SCALE GENOMIC DNA]</scope>
    <source>
        <strain evidence="1">SC8812_S17_10</strain>
    </source>
</reference>
<protein>
    <submittedName>
        <fullName evidence="1">Uncharacterized protein</fullName>
    </submittedName>
</protein>
<dbReference type="RefSeq" id="WP_338199613.1">
    <property type="nucleotide sequence ID" value="NZ_JAEKNR010000061.1"/>
</dbReference>
<organism evidence="1 2">
    <name type="scientific">Candidatus Nephthysia bennettiae</name>
    <dbReference type="NCBI Taxonomy" id="3127016"/>
    <lineage>
        <taxon>Bacteria</taxon>
        <taxon>Bacillati</taxon>
        <taxon>Candidatus Dormiibacterota</taxon>
        <taxon>Candidatus Dormibacteria</taxon>
        <taxon>Candidatus Dormibacterales</taxon>
        <taxon>Candidatus Dormibacteraceae</taxon>
        <taxon>Candidatus Nephthysia</taxon>
    </lineage>
</organism>
<name>A0A934JX39_9BACT</name>
<proteinExistence type="predicted"/>
<dbReference type="AlphaFoldDB" id="A0A934JX39"/>
<gene>
    <name evidence="1" type="ORF">JF922_04940</name>
</gene>
<dbReference type="Proteomes" id="UP000612893">
    <property type="component" value="Unassembled WGS sequence"/>
</dbReference>
<dbReference type="EMBL" id="JAEKNR010000061">
    <property type="protein sequence ID" value="MBJ7597416.1"/>
    <property type="molecule type" value="Genomic_DNA"/>
</dbReference>
<comment type="caution">
    <text evidence="1">The sequence shown here is derived from an EMBL/GenBank/DDBJ whole genome shotgun (WGS) entry which is preliminary data.</text>
</comment>